<accession>A0A1I5UXT8</accession>
<evidence type="ECO:0000256" key="6">
    <source>
        <dbReference type="ARBA" id="ARBA00022989"/>
    </source>
</evidence>
<evidence type="ECO:0000313" key="9">
    <source>
        <dbReference type="EMBL" id="SFQ00051.1"/>
    </source>
</evidence>
<sequence>MTDISLEILAYLCFFAFLAGFIDSVVGGGGLVQLPALLIFLPGLAIPAIIGTHKLASFSGTFVATIQYARKVKLNWKFLIPIIISAGIFSVLGARLVSSLDKSVLKPLILVLLILVLIYTYFKKDLGNIHNPKQTGNRQLLLGLLIGGGLGFYDGFFGPGTGSFLIFAFVIIFGLDFLNASANAKIINCATNIPAIVYFLYTGDVIFKVALPLAVFNIMGSVAGSRLALTKGSSFVRMFFLVVVTGIILRFAYDILKEV</sequence>
<evidence type="ECO:0000256" key="3">
    <source>
        <dbReference type="ARBA" id="ARBA00022448"/>
    </source>
</evidence>
<protein>
    <recommendedName>
        <fullName evidence="8">Probable membrane transporter protein</fullName>
    </recommendedName>
</protein>
<dbReference type="Proteomes" id="UP000199306">
    <property type="component" value="Unassembled WGS sequence"/>
</dbReference>
<keyword evidence="4 8" id="KW-1003">Cell membrane</keyword>
<keyword evidence="10" id="KW-1185">Reference proteome</keyword>
<reference evidence="9 10" key="1">
    <citation type="submission" date="2016-10" db="EMBL/GenBank/DDBJ databases">
        <authorList>
            <person name="de Groot N.N."/>
        </authorList>
    </citation>
    <scope>NUCLEOTIDE SEQUENCE [LARGE SCALE GENOMIC DNA]</scope>
    <source>
        <strain evidence="10">E92,LMG 26720,CCM 7988</strain>
    </source>
</reference>
<keyword evidence="5 8" id="KW-0812">Transmembrane</keyword>
<name>A0A1I5UXT8_9BACT</name>
<dbReference type="RefSeq" id="WP_092017949.1">
    <property type="nucleotide sequence ID" value="NZ_FOXH01000008.1"/>
</dbReference>
<dbReference type="PANTHER" id="PTHR30269">
    <property type="entry name" value="TRANSMEMBRANE PROTEIN YFCA"/>
    <property type="match status" value="1"/>
</dbReference>
<keyword evidence="6 8" id="KW-1133">Transmembrane helix</keyword>
<dbReference type="OrthoDB" id="554695at2"/>
<proteinExistence type="inferred from homology"/>
<evidence type="ECO:0000313" key="10">
    <source>
        <dbReference type="Proteomes" id="UP000199306"/>
    </source>
</evidence>
<keyword evidence="7 8" id="KW-0472">Membrane</keyword>
<evidence type="ECO:0000256" key="5">
    <source>
        <dbReference type="ARBA" id="ARBA00022692"/>
    </source>
</evidence>
<feature type="transmembrane region" description="Helical" evidence="8">
    <location>
        <begin position="9"/>
        <end position="32"/>
    </location>
</feature>
<feature type="transmembrane region" description="Helical" evidence="8">
    <location>
        <begin position="164"/>
        <end position="184"/>
    </location>
</feature>
<dbReference type="InterPro" id="IPR002781">
    <property type="entry name" value="TM_pro_TauE-like"/>
</dbReference>
<feature type="transmembrane region" description="Helical" evidence="8">
    <location>
        <begin position="140"/>
        <end position="158"/>
    </location>
</feature>
<feature type="transmembrane region" description="Helical" evidence="8">
    <location>
        <begin position="235"/>
        <end position="253"/>
    </location>
</feature>
<dbReference type="AlphaFoldDB" id="A0A1I5UXT8"/>
<organism evidence="9 10">
    <name type="scientific">Pseudarcicella hirudinis</name>
    <dbReference type="NCBI Taxonomy" id="1079859"/>
    <lineage>
        <taxon>Bacteria</taxon>
        <taxon>Pseudomonadati</taxon>
        <taxon>Bacteroidota</taxon>
        <taxon>Cytophagia</taxon>
        <taxon>Cytophagales</taxon>
        <taxon>Flectobacillaceae</taxon>
        <taxon>Pseudarcicella</taxon>
    </lineage>
</organism>
<evidence type="ECO:0000256" key="1">
    <source>
        <dbReference type="ARBA" id="ARBA00004651"/>
    </source>
</evidence>
<keyword evidence="3" id="KW-0813">Transport</keyword>
<dbReference type="EMBL" id="FOXH01000008">
    <property type="protein sequence ID" value="SFQ00051.1"/>
    <property type="molecule type" value="Genomic_DNA"/>
</dbReference>
<comment type="similarity">
    <text evidence="2 8">Belongs to the 4-toluene sulfonate uptake permease (TSUP) (TC 2.A.102) family.</text>
</comment>
<evidence type="ECO:0000256" key="4">
    <source>
        <dbReference type="ARBA" id="ARBA00022475"/>
    </source>
</evidence>
<dbReference type="InterPro" id="IPR052017">
    <property type="entry name" value="TSUP"/>
</dbReference>
<feature type="transmembrane region" description="Helical" evidence="8">
    <location>
        <begin position="196"/>
        <end position="215"/>
    </location>
</feature>
<feature type="transmembrane region" description="Helical" evidence="8">
    <location>
        <begin position="104"/>
        <end position="122"/>
    </location>
</feature>
<dbReference type="PANTHER" id="PTHR30269:SF0">
    <property type="entry name" value="MEMBRANE TRANSPORTER PROTEIN YFCA-RELATED"/>
    <property type="match status" value="1"/>
</dbReference>
<evidence type="ECO:0000256" key="2">
    <source>
        <dbReference type="ARBA" id="ARBA00009142"/>
    </source>
</evidence>
<evidence type="ECO:0000256" key="7">
    <source>
        <dbReference type="ARBA" id="ARBA00023136"/>
    </source>
</evidence>
<evidence type="ECO:0000256" key="8">
    <source>
        <dbReference type="RuleBase" id="RU363041"/>
    </source>
</evidence>
<dbReference type="GO" id="GO:0005886">
    <property type="term" value="C:plasma membrane"/>
    <property type="evidence" value="ECO:0007669"/>
    <property type="project" value="UniProtKB-SubCell"/>
</dbReference>
<gene>
    <name evidence="9" type="ORF">SAMN04515674_108107</name>
</gene>
<dbReference type="Pfam" id="PF01925">
    <property type="entry name" value="TauE"/>
    <property type="match status" value="1"/>
</dbReference>
<comment type="subcellular location">
    <subcellularLocation>
        <location evidence="1 8">Cell membrane</location>
        <topology evidence="1 8">Multi-pass membrane protein</topology>
    </subcellularLocation>
</comment>
<feature type="transmembrane region" description="Helical" evidence="8">
    <location>
        <begin position="78"/>
        <end position="98"/>
    </location>
</feature>